<dbReference type="PANTHER" id="PTHR10648">
    <property type="entry name" value="SERINE/THREONINE-PROTEIN PHOSPHATASE PP2A 65 KDA REGULATORY SUBUNIT"/>
    <property type="match status" value="1"/>
</dbReference>
<feature type="repeat" description="HEAT" evidence="2">
    <location>
        <begin position="358"/>
        <end position="396"/>
    </location>
</feature>
<dbReference type="Gene3D" id="1.25.10.10">
    <property type="entry name" value="Leucine-rich Repeat Variant"/>
    <property type="match status" value="1"/>
</dbReference>
<evidence type="ECO:0000313" key="5">
    <source>
        <dbReference type="Proteomes" id="UP000187209"/>
    </source>
</evidence>
<keyword evidence="1" id="KW-0677">Repeat</keyword>
<feature type="domain" description="Phosphatase 2A Regulatory Subunit A helical" evidence="3">
    <location>
        <begin position="360"/>
        <end position="509"/>
    </location>
</feature>
<organism evidence="4 5">
    <name type="scientific">Stentor coeruleus</name>
    <dbReference type="NCBI Taxonomy" id="5963"/>
    <lineage>
        <taxon>Eukaryota</taxon>
        <taxon>Sar</taxon>
        <taxon>Alveolata</taxon>
        <taxon>Ciliophora</taxon>
        <taxon>Postciliodesmatophora</taxon>
        <taxon>Heterotrichea</taxon>
        <taxon>Heterotrichida</taxon>
        <taxon>Stentoridae</taxon>
        <taxon>Stentor</taxon>
    </lineage>
</organism>
<protein>
    <recommendedName>
        <fullName evidence="3">Phosphatase 2A Regulatory Subunit A helical domain-containing protein</fullName>
    </recommendedName>
</protein>
<dbReference type="GO" id="GO:0005829">
    <property type="term" value="C:cytosol"/>
    <property type="evidence" value="ECO:0007669"/>
    <property type="project" value="TreeGrafter"/>
</dbReference>
<feature type="repeat" description="HEAT" evidence="2">
    <location>
        <begin position="278"/>
        <end position="316"/>
    </location>
</feature>
<accession>A0A1R2BDF3</accession>
<dbReference type="EMBL" id="MPUH01000730">
    <property type="protein sequence ID" value="OMJ74762.1"/>
    <property type="molecule type" value="Genomic_DNA"/>
</dbReference>
<feature type="repeat" description="HEAT" evidence="2">
    <location>
        <begin position="239"/>
        <end position="277"/>
    </location>
</feature>
<proteinExistence type="predicted"/>
<dbReference type="Pfam" id="PF22956">
    <property type="entry name" value="VPS15-like_hel"/>
    <property type="match status" value="1"/>
</dbReference>
<evidence type="ECO:0000313" key="4">
    <source>
        <dbReference type="EMBL" id="OMJ74762.1"/>
    </source>
</evidence>
<dbReference type="InterPro" id="IPR021133">
    <property type="entry name" value="HEAT_type_2"/>
</dbReference>
<dbReference type="PANTHER" id="PTHR10648:SF4">
    <property type="entry name" value="PROTEIN PHOSPHATASE 2 (FORMERLY 2A), REGULATORY SUBUNIT A, BETA ISOFORM-RELATED"/>
    <property type="match status" value="1"/>
</dbReference>
<feature type="repeat" description="HEAT" evidence="2">
    <location>
        <begin position="200"/>
        <end position="238"/>
    </location>
</feature>
<dbReference type="GO" id="GO:0019888">
    <property type="term" value="F:protein phosphatase regulator activity"/>
    <property type="evidence" value="ECO:0007669"/>
    <property type="project" value="TreeGrafter"/>
</dbReference>
<dbReference type="GO" id="GO:0000159">
    <property type="term" value="C:protein phosphatase type 2A complex"/>
    <property type="evidence" value="ECO:0007669"/>
    <property type="project" value="TreeGrafter"/>
</dbReference>
<dbReference type="InterPro" id="IPR055231">
    <property type="entry name" value="2AA_helical"/>
</dbReference>
<reference evidence="4 5" key="1">
    <citation type="submission" date="2016-11" db="EMBL/GenBank/DDBJ databases">
        <title>The macronuclear genome of Stentor coeruleus: a giant cell with tiny introns.</title>
        <authorList>
            <person name="Slabodnick M."/>
            <person name="Ruby J.G."/>
            <person name="Reiff S.B."/>
            <person name="Swart E.C."/>
            <person name="Gosai S."/>
            <person name="Prabakaran S."/>
            <person name="Witkowska E."/>
            <person name="Larue G.E."/>
            <person name="Fisher S."/>
            <person name="Freeman R.M."/>
            <person name="Gunawardena J."/>
            <person name="Chu W."/>
            <person name="Stover N.A."/>
            <person name="Gregory B.D."/>
            <person name="Nowacki M."/>
            <person name="Derisi J."/>
            <person name="Roy S.W."/>
            <person name="Marshall W.F."/>
            <person name="Sood P."/>
        </authorList>
    </citation>
    <scope>NUCLEOTIDE SEQUENCE [LARGE SCALE GENOMIC DNA]</scope>
    <source>
        <strain evidence="4">WM001</strain>
    </source>
</reference>
<name>A0A1R2BDF3_9CILI</name>
<evidence type="ECO:0000259" key="3">
    <source>
        <dbReference type="Pfam" id="PF22956"/>
    </source>
</evidence>
<evidence type="ECO:0000256" key="1">
    <source>
        <dbReference type="ARBA" id="ARBA00022737"/>
    </source>
</evidence>
<keyword evidence="5" id="KW-1185">Reference proteome</keyword>
<dbReference type="InterPro" id="IPR011989">
    <property type="entry name" value="ARM-like"/>
</dbReference>
<dbReference type="Proteomes" id="UP000187209">
    <property type="component" value="Unassembled WGS sequence"/>
</dbReference>
<dbReference type="PROSITE" id="PS50077">
    <property type="entry name" value="HEAT_REPEAT"/>
    <property type="match status" value="5"/>
</dbReference>
<dbReference type="AlphaFoldDB" id="A0A1R2BDF3"/>
<sequence>MGSAYLDISALDLLKEEMLSDETYVKVNSIHRLKTIATVLGPEAVKQQLMPYLSSNPKHRLNARGRRGPFCLSRVLTRTSSPAILLSLSEVLAGLDETVVRDQSVQTLNDISKSLSDADLTNLFIPIVMKLAGAENFSSRVSACGLFAAAYPRAGAMKEKLRNKFLELSHEETPMVRRAAVVEMRKFARVLEKAFLVSDIIPDLRNLAQDEQDQVRTLCIDSLIEVAKLLSKEENKLHTLPLILVIGDDKSWKVRYHFAQKFPSAAEALGKDITESSLIQTFVQLLRDNEADVKTMALDSLKSTLHFISRDRVQTLVFPTIEAIVADNSLPPKVKRNCAAAIADLGASLGKDFASTKLMPIVLSLVNDENFDVKLSMIQGLGKLAATVGNDMMSPNLSNVLMALSKDSPQWRLREAVIRCCVDLCKSLGDEIFTRTLQDIYFNFLVDPISEVRNSGVQTLSELVSVLGDDWVTAELLPKLQDIYHQRNSVIRMTVLHALSKLNLTVDQLSTTVYFAAKDNVPNVRLVLCKVMKEIGSRYDISSLKNILQELSKDADKDVRYYAHAALR</sequence>
<gene>
    <name evidence="4" type="ORF">SteCoe_26241</name>
</gene>
<dbReference type="InterPro" id="IPR016024">
    <property type="entry name" value="ARM-type_fold"/>
</dbReference>
<comment type="caution">
    <text evidence="4">The sequence shown here is derived from an EMBL/GenBank/DDBJ whole genome shotgun (WGS) entry which is preliminary data.</text>
</comment>
<feature type="repeat" description="HEAT" evidence="2">
    <location>
        <begin position="437"/>
        <end position="475"/>
    </location>
</feature>
<dbReference type="InterPro" id="IPR051023">
    <property type="entry name" value="PP2A_Regulatory_Subunit_A"/>
</dbReference>
<evidence type="ECO:0000256" key="2">
    <source>
        <dbReference type="PROSITE-ProRule" id="PRU00103"/>
    </source>
</evidence>
<dbReference type="OrthoDB" id="340346at2759"/>
<dbReference type="SUPFAM" id="SSF48371">
    <property type="entry name" value="ARM repeat"/>
    <property type="match status" value="1"/>
</dbReference>
<dbReference type="GO" id="GO:0005634">
    <property type="term" value="C:nucleus"/>
    <property type="evidence" value="ECO:0007669"/>
    <property type="project" value="TreeGrafter"/>
</dbReference>